<dbReference type="Proteomes" id="UP000236544">
    <property type="component" value="Unassembled WGS sequence"/>
</dbReference>
<gene>
    <name evidence="1" type="ORF">LAQU0_S06e03268g</name>
</gene>
<keyword evidence="2" id="KW-1185">Reference proteome</keyword>
<organism evidence="1 2">
    <name type="scientific">Lachancea quebecensis</name>
    <dbReference type="NCBI Taxonomy" id="1654605"/>
    <lineage>
        <taxon>Eukaryota</taxon>
        <taxon>Fungi</taxon>
        <taxon>Dikarya</taxon>
        <taxon>Ascomycota</taxon>
        <taxon>Saccharomycotina</taxon>
        <taxon>Saccharomycetes</taxon>
        <taxon>Saccharomycetales</taxon>
        <taxon>Saccharomycetaceae</taxon>
        <taxon>Lachancea</taxon>
    </lineage>
</organism>
<evidence type="ECO:0000313" key="1">
    <source>
        <dbReference type="EMBL" id="CUS22668.1"/>
    </source>
</evidence>
<dbReference type="AlphaFoldDB" id="A0A0P1KRI4"/>
<dbReference type="SUPFAM" id="SSF52540">
    <property type="entry name" value="P-loop containing nucleoside triphosphate hydrolases"/>
    <property type="match status" value="1"/>
</dbReference>
<dbReference type="EMBL" id="LN890530">
    <property type="protein sequence ID" value="CUS22668.1"/>
    <property type="molecule type" value="Genomic_DNA"/>
</dbReference>
<protein>
    <submittedName>
        <fullName evidence="1">LAQU0S06e03268g1_1</fullName>
    </submittedName>
</protein>
<dbReference type="Gene3D" id="3.40.50.300">
    <property type="entry name" value="P-loop containing nucleotide triphosphate hydrolases"/>
    <property type="match status" value="1"/>
</dbReference>
<sequence length="347" mass="38940">MTFETAESLADQILSFLSDKLESNYRVAVIVVGPPGSGKSTISEKLCREINSRYNKYLNKSGSRPCLQENLSERVNICEGIPQLDENSLQDLQKGFFNHVQDQEFQPKRFVDKKDDSEVIVGIGGLPNSIRVENVAPAEPLNHDYKIAQIVPMDGFHLSRRHLDHFDDPAEAHRRRGSPPTFDSNNCLQLCKLLAKTCTIKPTLTLKKSAPGSDILFDRISETFSKSVPSIYVPGFDHALKDPSTGQHCVDAFTRIIVLEGLYLLLDEDNWREIYPTFKETHAVIVWKLDLGVDVLEQRVAKRHLDSGLAATLEAGVERFRMNDLINALKIKEHSLAADDIVSISNN</sequence>
<dbReference type="OrthoDB" id="6362633at2759"/>
<dbReference type="InterPro" id="IPR027417">
    <property type="entry name" value="P-loop_NTPase"/>
</dbReference>
<evidence type="ECO:0000313" key="2">
    <source>
        <dbReference type="Proteomes" id="UP000236544"/>
    </source>
</evidence>
<name>A0A0P1KRI4_9SACH</name>
<proteinExistence type="predicted"/>
<accession>A0A0P1KRI4</accession>
<dbReference type="PANTHER" id="PTHR10285">
    <property type="entry name" value="URIDINE KINASE"/>
    <property type="match status" value="1"/>
</dbReference>
<reference evidence="2" key="1">
    <citation type="submission" date="2015-10" db="EMBL/GenBank/DDBJ databases">
        <authorList>
            <person name="Devillers H."/>
        </authorList>
    </citation>
    <scope>NUCLEOTIDE SEQUENCE [LARGE SCALE GENOMIC DNA]</scope>
</reference>